<dbReference type="Proteomes" id="UP000006810">
    <property type="component" value="Chromosome"/>
</dbReference>
<sequence length="881" mass="102486">MKKLIIKRKITIMKKKLFFNFSLLSSVALPLTTIAASCNQNSDQNIPNITVSASEKGLGYYPKTIQRLIKGKKNKELIDTINQFINNKEQIKYENNKEYSLNENESTFGYNELKKEYKCIIALNIKDNDKTKVKKFSINKIGHNNVYHDDIHKFDRLEKVYFWDGQLVIDGYIKDLEVIKKVSSGEVAHEIKNKSFEEQIEIIKKLCKVNIEFHPDSAYDYKSDEATHSHPDTLHYVFVRIKKDNPADSSMVSRDIQGFEPNAKVDPKKWLGVYASGGVQVKEGEIDHVVGHNAAGDIADKKIGSFVFRPSVKDEGKKMTSKDFLDLLDKVDKEHNHEPKDIINFLKQYVNIDGTYDANDKYEYAFNVEKTHTHGSGQLHLYTYYREKGKNQKWVEKSINIVGWGSNFEMGGLKFNNAGIKDAKQANEDPGFYTSPHQILREMETKSTFDEQLAVLKKYCEVKDESDKNKYDYKFNFKESWNNIQYRHDFEKLSIVKEKTKANDAANTLTITLKIENIFTKETKEYPITITGFWNDGKEYKKGFFDNKVLLKDYINEDEYDFDLKDKFLSGLFSFDKIQDQLKFLKDRKIINKAKDFDGANEEFTTFASKDYKYYFDKEKTNNLEKVNKDKRTLELVLVRENLKNPSDKKEEIIKIHQFLKDSKDEVGALISASGHIKYKKYFTPTKDAKNKKASDLYKELEKNNFEFTTNLTSLMYKWGIYFISNNIKNRDYDDRSHLHLVLEVTEKATKKTNVMRLDLKNFGAFSKVGDFLIKNTPSETDIVNVRAQDIINKAKSIWEDTANKNKTSGQKMKLWVDYLKNNKLGFPGYDNTVINEDLEYTIDFNKAVVYKSGKLELNIKVKNTKTNEEENVYILFCKLA</sequence>
<name>C4XG17_MYCFP</name>
<feature type="signal peptide" evidence="1">
    <location>
        <begin position="1"/>
        <end position="35"/>
    </location>
</feature>
<gene>
    <name evidence="2" type="ordered locus">MBIO_0824</name>
</gene>
<dbReference type="HOGENOM" id="CLU_330608_0_0_14"/>
<reference evidence="2 3" key="1">
    <citation type="journal article" date="2009" name="Curr. Microbiol.">
        <title>Molecular cloning and expression of a novel cholinephosphotransferase involved in glycoglycerophospholipid biosynthesis of Mycoplasma fermentans.</title>
        <authorList>
            <person name="Ishida N."/>
            <person name="Irikura D."/>
            <person name="Matsuda K."/>
            <person name="Sato S."/>
            <person name="Asano K."/>
        </authorList>
    </citation>
    <scope>NUCLEOTIDE SEQUENCE [LARGE SCALE GENOMIC DNA]</scope>
    <source>
        <strain evidence="3">ATCC 19989 / NBRC 14854 / NCTC 10117 / PG18</strain>
    </source>
</reference>
<evidence type="ECO:0000313" key="3">
    <source>
        <dbReference type="Proteomes" id="UP000006810"/>
    </source>
</evidence>
<dbReference type="EMBL" id="AP009608">
    <property type="protein sequence ID" value="BAH70089.1"/>
    <property type="molecule type" value="Genomic_DNA"/>
</dbReference>
<evidence type="ECO:0000313" key="2">
    <source>
        <dbReference type="EMBL" id="BAH70089.1"/>
    </source>
</evidence>
<dbReference type="PATRIC" id="fig|496833.3.peg.419"/>
<keyword evidence="3" id="KW-1185">Reference proteome</keyword>
<evidence type="ECO:0008006" key="4">
    <source>
        <dbReference type="Google" id="ProtNLM"/>
    </source>
</evidence>
<organism evidence="2 3">
    <name type="scientific">Mycoplasmopsis fermentans (strain ATCC 19989 / NBRC 14854 / NCTC 10117 / PG18)</name>
    <name type="common">Mycoplasma fermentans</name>
    <dbReference type="NCBI Taxonomy" id="496833"/>
    <lineage>
        <taxon>Bacteria</taxon>
        <taxon>Bacillati</taxon>
        <taxon>Mycoplasmatota</taxon>
        <taxon>Mycoplasmoidales</taxon>
        <taxon>Metamycoplasmataceae</taxon>
        <taxon>Mycoplasmopsis</taxon>
    </lineage>
</organism>
<dbReference type="KEGG" id="mfp:MBIO_0824"/>
<evidence type="ECO:0000256" key="1">
    <source>
        <dbReference type="SAM" id="SignalP"/>
    </source>
</evidence>
<keyword evidence="1" id="KW-0732">Signal</keyword>
<proteinExistence type="predicted"/>
<dbReference type="eggNOG" id="ENOG5031Z8C">
    <property type="taxonomic scope" value="Bacteria"/>
</dbReference>
<dbReference type="AlphaFoldDB" id="C4XG17"/>
<accession>C4XG17</accession>
<protein>
    <recommendedName>
        <fullName evidence="4">Lipoprotein</fullName>
    </recommendedName>
</protein>
<feature type="chain" id="PRO_5002945765" description="Lipoprotein" evidence="1">
    <location>
        <begin position="36"/>
        <end position="881"/>
    </location>
</feature>